<evidence type="ECO:0000256" key="1">
    <source>
        <dbReference type="ARBA" id="ARBA00023015"/>
    </source>
</evidence>
<dbReference type="InterPro" id="IPR014710">
    <property type="entry name" value="RmlC-like_jellyroll"/>
</dbReference>
<dbReference type="PANTHER" id="PTHR43280">
    <property type="entry name" value="ARAC-FAMILY TRANSCRIPTIONAL REGULATOR"/>
    <property type="match status" value="1"/>
</dbReference>
<evidence type="ECO:0000256" key="2">
    <source>
        <dbReference type="ARBA" id="ARBA00023125"/>
    </source>
</evidence>
<dbReference type="SMART" id="SM00342">
    <property type="entry name" value="HTH_ARAC"/>
    <property type="match status" value="1"/>
</dbReference>
<evidence type="ECO:0000256" key="3">
    <source>
        <dbReference type="ARBA" id="ARBA00023163"/>
    </source>
</evidence>
<keyword evidence="1" id="KW-0805">Transcription regulation</keyword>
<dbReference type="PATRIC" id="fig|47770.28.peg.1219"/>
<dbReference type="SUPFAM" id="SSF46689">
    <property type="entry name" value="Homeodomain-like"/>
    <property type="match status" value="1"/>
</dbReference>
<keyword evidence="2" id="KW-0238">DNA-binding</keyword>
<accession>A0A109DD32</accession>
<dbReference type="Pfam" id="PF07883">
    <property type="entry name" value="Cupin_2"/>
    <property type="match status" value="1"/>
</dbReference>
<comment type="caution">
    <text evidence="5">The sequence shown here is derived from an EMBL/GenBank/DDBJ whole genome shotgun (WGS) entry which is preliminary data.</text>
</comment>
<dbReference type="Pfam" id="PF12833">
    <property type="entry name" value="HTH_18"/>
    <property type="match status" value="1"/>
</dbReference>
<dbReference type="EMBL" id="LJGP01000038">
    <property type="protein sequence ID" value="KWU03192.1"/>
    <property type="molecule type" value="Genomic_DNA"/>
</dbReference>
<dbReference type="InterPro" id="IPR011051">
    <property type="entry name" value="RmlC_Cupin_sf"/>
</dbReference>
<dbReference type="RefSeq" id="WP_060462398.1">
    <property type="nucleotide sequence ID" value="NZ_AP025162.1"/>
</dbReference>
<dbReference type="InterPro" id="IPR009057">
    <property type="entry name" value="Homeodomain-like_sf"/>
</dbReference>
<feature type="domain" description="HTH araC/xylS-type" evidence="4">
    <location>
        <begin position="270"/>
        <end position="367"/>
    </location>
</feature>
<dbReference type="SUPFAM" id="SSF51182">
    <property type="entry name" value="RmlC-like cupins"/>
    <property type="match status" value="1"/>
</dbReference>
<evidence type="ECO:0000313" key="5">
    <source>
        <dbReference type="EMBL" id="KWU03192.1"/>
    </source>
</evidence>
<gene>
    <name evidence="5" type="ORF">AEL95_08715</name>
</gene>
<protein>
    <recommendedName>
        <fullName evidence="4">HTH araC/xylS-type domain-containing protein</fullName>
    </recommendedName>
</protein>
<evidence type="ECO:0000259" key="4">
    <source>
        <dbReference type="PROSITE" id="PS01124"/>
    </source>
</evidence>
<dbReference type="PANTHER" id="PTHR43280:SF2">
    <property type="entry name" value="HTH-TYPE TRANSCRIPTIONAL REGULATOR EXSA"/>
    <property type="match status" value="1"/>
</dbReference>
<dbReference type="InterPro" id="IPR018060">
    <property type="entry name" value="HTH_AraC"/>
</dbReference>
<reference evidence="5 6" key="1">
    <citation type="journal article" date="2016" name="Microbiology (Mosc.)">
        <title>Comparison of Lactobacillus crispatus isolates from Lactobacillus-dominated vaginal microbiomes with isolates from microbiomes containing bacterial vaginosis-associated bacteria.</title>
        <authorList>
            <person name="Abdelmaksoud A.A."/>
            <person name="Koparde V.N."/>
            <person name="Sheth N.U."/>
            <person name="Serrano M.G."/>
            <person name="Glascock A.L."/>
            <person name="Fettweis J.M."/>
            <person name="Strauss Iii J.F."/>
            <person name="Buck G.A."/>
            <person name="Jefferson K.K."/>
        </authorList>
    </citation>
    <scope>NUCLEOTIDE SEQUENCE [LARGE SCALE GENOMIC DNA]</scope>
    <source>
        <strain evidence="5 6">VMC3</strain>
    </source>
</reference>
<dbReference type="InterPro" id="IPR013096">
    <property type="entry name" value="Cupin_2"/>
</dbReference>
<organism evidence="5 6">
    <name type="scientific">Lactobacillus crispatus</name>
    <dbReference type="NCBI Taxonomy" id="47770"/>
    <lineage>
        <taxon>Bacteria</taxon>
        <taxon>Bacillati</taxon>
        <taxon>Bacillota</taxon>
        <taxon>Bacilli</taxon>
        <taxon>Lactobacillales</taxon>
        <taxon>Lactobacillaceae</taxon>
        <taxon>Lactobacillus</taxon>
    </lineage>
</organism>
<dbReference type="AlphaFoldDB" id="A0A109DD32"/>
<dbReference type="GO" id="GO:0043565">
    <property type="term" value="F:sequence-specific DNA binding"/>
    <property type="evidence" value="ECO:0007669"/>
    <property type="project" value="InterPro"/>
</dbReference>
<keyword evidence="3" id="KW-0804">Transcription</keyword>
<dbReference type="Proteomes" id="UP000067598">
    <property type="component" value="Unassembled WGS sequence"/>
</dbReference>
<dbReference type="Gene3D" id="2.60.120.10">
    <property type="entry name" value="Jelly Rolls"/>
    <property type="match status" value="1"/>
</dbReference>
<proteinExistence type="predicted"/>
<sequence length="369" mass="42898">MSKKIYISYTDIQNFLNDYFAQNKNTASMFDAVFNLYNYHQYTYQPRELDLPESKLTNVQKLYQKLGQLSIEVTPIIKGIQGKQLHTTIPETAFFPKTKDATILLQFQNEKSQMHHHDYFEMNLVLQGQMQATCSNEKMMLKTGDFIIISPYTRHQLHIFEDSIVVCITIRKSTFDEAFFNLLKNDDLISAFFKQNLYSSEQNFLLFSVPINYQLLETIQNIFITAYSITSQANTICCAYISILLSYALQGLTNPETFASHKKNLTNKMATIINLIEEQANTITLGALAQKFNYDKAYLGKLIFKSSGYSFNYLRNYYRIKKSCQLLQFTDHSIAEISNLTGYSSPNHFERCFHQIIKISPSQYRKNNR</sequence>
<dbReference type="GO" id="GO:0003700">
    <property type="term" value="F:DNA-binding transcription factor activity"/>
    <property type="evidence" value="ECO:0007669"/>
    <property type="project" value="InterPro"/>
</dbReference>
<dbReference type="Gene3D" id="1.10.10.60">
    <property type="entry name" value="Homeodomain-like"/>
    <property type="match status" value="2"/>
</dbReference>
<evidence type="ECO:0000313" key="6">
    <source>
        <dbReference type="Proteomes" id="UP000067598"/>
    </source>
</evidence>
<dbReference type="PROSITE" id="PS01124">
    <property type="entry name" value="HTH_ARAC_FAMILY_2"/>
    <property type="match status" value="1"/>
</dbReference>
<name>A0A109DD32_9LACO</name>